<evidence type="ECO:0000313" key="2">
    <source>
        <dbReference type="Proteomes" id="UP000518752"/>
    </source>
</evidence>
<sequence length="86" mass="8973">MEFRCSVGSNVTLNDTCASPADQKTISCIRRPMNAWVDAGFPLDKLVLGVAGSSGGAAELAAYPPFDKNEHPLGGSWDVDGGSVDM</sequence>
<dbReference type="AlphaFoldDB" id="A0A8H5GR60"/>
<gene>
    <name evidence="1" type="ORF">D9757_014732</name>
</gene>
<dbReference type="EMBL" id="JAACJN010000126">
    <property type="protein sequence ID" value="KAF5369679.1"/>
    <property type="molecule type" value="Genomic_DNA"/>
</dbReference>
<comment type="caution">
    <text evidence="1">The sequence shown here is derived from an EMBL/GenBank/DDBJ whole genome shotgun (WGS) entry which is preliminary data.</text>
</comment>
<proteinExistence type="predicted"/>
<accession>A0A8H5GR60</accession>
<dbReference type="Proteomes" id="UP000518752">
    <property type="component" value="Unassembled WGS sequence"/>
</dbReference>
<organism evidence="1 2">
    <name type="scientific">Collybiopsis confluens</name>
    <dbReference type="NCBI Taxonomy" id="2823264"/>
    <lineage>
        <taxon>Eukaryota</taxon>
        <taxon>Fungi</taxon>
        <taxon>Dikarya</taxon>
        <taxon>Basidiomycota</taxon>
        <taxon>Agaricomycotina</taxon>
        <taxon>Agaricomycetes</taxon>
        <taxon>Agaricomycetidae</taxon>
        <taxon>Agaricales</taxon>
        <taxon>Marasmiineae</taxon>
        <taxon>Omphalotaceae</taxon>
        <taxon>Collybiopsis</taxon>
    </lineage>
</organism>
<keyword evidence="2" id="KW-1185">Reference proteome</keyword>
<reference evidence="1 2" key="1">
    <citation type="journal article" date="2020" name="ISME J.">
        <title>Uncovering the hidden diversity of litter-decomposition mechanisms in mushroom-forming fungi.</title>
        <authorList>
            <person name="Floudas D."/>
            <person name="Bentzer J."/>
            <person name="Ahren D."/>
            <person name="Johansson T."/>
            <person name="Persson P."/>
            <person name="Tunlid A."/>
        </authorList>
    </citation>
    <scope>NUCLEOTIDE SEQUENCE [LARGE SCALE GENOMIC DNA]</scope>
    <source>
        <strain evidence="1 2">CBS 406.79</strain>
    </source>
</reference>
<name>A0A8H5GR60_9AGAR</name>
<protein>
    <submittedName>
        <fullName evidence="1">Uncharacterized protein</fullName>
    </submittedName>
</protein>
<evidence type="ECO:0000313" key="1">
    <source>
        <dbReference type="EMBL" id="KAF5369679.1"/>
    </source>
</evidence>